<gene>
    <name evidence="2" type="ORF">MY490_02475</name>
</gene>
<keyword evidence="3" id="KW-1185">Reference proteome</keyword>
<dbReference type="RefSeq" id="WP_248267843.1">
    <property type="nucleotide sequence ID" value="NZ_CP096034.1"/>
</dbReference>
<accession>A0ABY4JMP9</accession>
<evidence type="ECO:0000313" key="2">
    <source>
        <dbReference type="EMBL" id="UPM54757.1"/>
    </source>
</evidence>
<protein>
    <submittedName>
        <fullName evidence="2">Uncharacterized protein</fullName>
    </submittedName>
</protein>
<name>A0ABY4JMP9_9BACI</name>
<reference evidence="2 3" key="1">
    <citation type="submission" date="2022-04" db="EMBL/GenBank/DDBJ databases">
        <title>Mechanism of arsenic methylation and mitigation arsenic toxicity by Bacillus sp. LH14 from an Arsenic-Contaminated Paddy Soil.</title>
        <authorList>
            <person name="Wang D."/>
        </authorList>
    </citation>
    <scope>NUCLEOTIDE SEQUENCE [LARGE SCALE GENOMIC DNA]</scope>
    <source>
        <strain evidence="2 3">LH14</strain>
    </source>
</reference>
<proteinExistence type="predicted"/>
<feature type="coiled-coil region" evidence="1">
    <location>
        <begin position="39"/>
        <end position="66"/>
    </location>
</feature>
<dbReference type="Proteomes" id="UP000830639">
    <property type="component" value="Chromosome"/>
</dbReference>
<keyword evidence="1" id="KW-0175">Coiled coil</keyword>
<evidence type="ECO:0000256" key="1">
    <source>
        <dbReference type="SAM" id="Coils"/>
    </source>
</evidence>
<dbReference type="EMBL" id="CP096034">
    <property type="protein sequence ID" value="UPM54757.1"/>
    <property type="molecule type" value="Genomic_DNA"/>
</dbReference>
<evidence type="ECO:0000313" key="3">
    <source>
        <dbReference type="Proteomes" id="UP000830639"/>
    </source>
</evidence>
<sequence length="138" mass="16714">MKNSELLNSSHVDSTTVNFKPSLIEVSTEDFDANTLRKNEMLMKENEFLSNKVMELEKRMEEQLFRQLDLIVEHEEFMMGLDDYVLVNEVKQSFGSYEYEKLQEEYQKLQLNYETFRNSKFGKLARKYWKLLKYLKRK</sequence>
<organism evidence="2 3">
    <name type="scientific">Gottfriedia acidiceleris</name>
    <dbReference type="NCBI Taxonomy" id="371036"/>
    <lineage>
        <taxon>Bacteria</taxon>
        <taxon>Bacillati</taxon>
        <taxon>Bacillota</taxon>
        <taxon>Bacilli</taxon>
        <taxon>Bacillales</taxon>
        <taxon>Bacillaceae</taxon>
        <taxon>Gottfriedia</taxon>
    </lineage>
</organism>